<evidence type="ECO:0000256" key="8">
    <source>
        <dbReference type="RuleBase" id="RU003755"/>
    </source>
</evidence>
<dbReference type="EMBL" id="FOCF01000002">
    <property type="protein sequence ID" value="SEM71622.1"/>
    <property type="molecule type" value="Genomic_DNA"/>
</dbReference>
<dbReference type="InterPro" id="IPR050171">
    <property type="entry name" value="MFS_Transporters"/>
</dbReference>
<feature type="transmembrane region" description="Helical" evidence="9">
    <location>
        <begin position="361"/>
        <end position="382"/>
    </location>
</feature>
<dbReference type="Pfam" id="PF00854">
    <property type="entry name" value="PTR2"/>
    <property type="match status" value="2"/>
</dbReference>
<dbReference type="OrthoDB" id="9772725at2"/>
<evidence type="ECO:0000256" key="3">
    <source>
        <dbReference type="ARBA" id="ARBA00022475"/>
    </source>
</evidence>
<dbReference type="Gene3D" id="1.20.1250.20">
    <property type="entry name" value="MFS general substrate transporter like domains"/>
    <property type="match status" value="2"/>
</dbReference>
<evidence type="ECO:0000256" key="7">
    <source>
        <dbReference type="ARBA" id="ARBA00023136"/>
    </source>
</evidence>
<dbReference type="PANTHER" id="PTHR23517:SF15">
    <property type="entry name" value="PROTON-DEPENDENT OLIGOPEPTIDE FAMILY TRANSPORT PROTEIN"/>
    <property type="match status" value="1"/>
</dbReference>
<dbReference type="GO" id="GO:0006857">
    <property type="term" value="P:oligopeptide transport"/>
    <property type="evidence" value="ECO:0007669"/>
    <property type="project" value="InterPro"/>
</dbReference>
<keyword evidence="7 9" id="KW-0472">Membrane</keyword>
<dbReference type="CDD" id="cd17346">
    <property type="entry name" value="MFS_DtpA_like"/>
    <property type="match status" value="1"/>
</dbReference>
<evidence type="ECO:0000256" key="5">
    <source>
        <dbReference type="ARBA" id="ARBA00022856"/>
    </source>
</evidence>
<accession>A0A1H8ALH2</accession>
<dbReference type="PROSITE" id="PS01022">
    <property type="entry name" value="PTR2_1"/>
    <property type="match status" value="1"/>
</dbReference>
<feature type="transmembrane region" description="Helical" evidence="9">
    <location>
        <begin position="167"/>
        <end position="187"/>
    </location>
</feature>
<feature type="transmembrane region" description="Helical" evidence="9">
    <location>
        <begin position="388"/>
        <end position="408"/>
    </location>
</feature>
<comment type="subcellular location">
    <subcellularLocation>
        <location evidence="1">Cell membrane</location>
        <topology evidence="1">Multi-pass membrane protein</topology>
    </subcellularLocation>
    <subcellularLocation>
        <location evidence="8">Membrane</location>
        <topology evidence="8">Multi-pass membrane protein</topology>
    </subcellularLocation>
</comment>
<evidence type="ECO:0000256" key="2">
    <source>
        <dbReference type="ARBA" id="ARBA00022448"/>
    </source>
</evidence>
<evidence type="ECO:0000256" key="9">
    <source>
        <dbReference type="SAM" id="Phobius"/>
    </source>
</evidence>
<feature type="transmembrane region" description="Helical" evidence="9">
    <location>
        <begin position="102"/>
        <end position="120"/>
    </location>
</feature>
<name>A0A1H8ALH2_9SPHN</name>
<evidence type="ECO:0000256" key="4">
    <source>
        <dbReference type="ARBA" id="ARBA00022692"/>
    </source>
</evidence>
<keyword evidence="5" id="KW-0571">Peptide transport</keyword>
<keyword evidence="6 9" id="KW-1133">Transmembrane helix</keyword>
<feature type="transmembrane region" description="Helical" evidence="9">
    <location>
        <begin position="323"/>
        <end position="349"/>
    </location>
</feature>
<comment type="similarity">
    <text evidence="8">Belongs to the major facilitator superfamily. Proton-dependent oligopeptide transporter (POT/PTR) (TC 2.A.17) family.</text>
</comment>
<dbReference type="SUPFAM" id="SSF103473">
    <property type="entry name" value="MFS general substrate transporter"/>
    <property type="match status" value="1"/>
</dbReference>
<keyword evidence="4 8" id="KW-0812">Transmembrane</keyword>
<dbReference type="PROSITE" id="PS01023">
    <property type="entry name" value="PTR2_2"/>
    <property type="match status" value="1"/>
</dbReference>
<feature type="transmembrane region" description="Helical" evidence="9">
    <location>
        <begin position="141"/>
        <end position="161"/>
    </location>
</feature>
<reference evidence="11" key="1">
    <citation type="submission" date="2016-10" db="EMBL/GenBank/DDBJ databases">
        <authorList>
            <person name="Varghese N."/>
            <person name="Submissions S."/>
        </authorList>
    </citation>
    <scope>NUCLEOTIDE SEQUENCE [LARGE SCALE GENOMIC DNA]</scope>
    <source>
        <strain evidence="11">S6-262</strain>
    </source>
</reference>
<feature type="transmembrane region" description="Helical" evidence="9">
    <location>
        <begin position="253"/>
        <end position="278"/>
    </location>
</feature>
<keyword evidence="5" id="KW-0653">Protein transport</keyword>
<dbReference type="RefSeq" id="WP_093664349.1">
    <property type="nucleotide sequence ID" value="NZ_FOCF01000002.1"/>
</dbReference>
<keyword evidence="3" id="KW-1003">Cell membrane</keyword>
<evidence type="ECO:0000313" key="11">
    <source>
        <dbReference type="Proteomes" id="UP000199206"/>
    </source>
</evidence>
<dbReference type="NCBIfam" id="TIGR00924">
    <property type="entry name" value="yjdL_sub1_fam"/>
    <property type="match status" value="1"/>
</dbReference>
<dbReference type="InterPro" id="IPR018456">
    <property type="entry name" value="PTR2_symporter_CS"/>
</dbReference>
<protein>
    <submittedName>
        <fullName evidence="10">Proton-dependent oligopeptide transporter, POT family</fullName>
    </submittedName>
</protein>
<feature type="transmembrane region" description="Helical" evidence="9">
    <location>
        <begin position="298"/>
        <end position="317"/>
    </location>
</feature>
<dbReference type="STRING" id="1166340.SAMN05192583_0968"/>
<feature type="transmembrane region" description="Helical" evidence="9">
    <location>
        <begin position="79"/>
        <end position="96"/>
    </location>
</feature>
<dbReference type="InterPro" id="IPR000109">
    <property type="entry name" value="POT_fam"/>
</dbReference>
<evidence type="ECO:0000256" key="6">
    <source>
        <dbReference type="ARBA" id="ARBA00022989"/>
    </source>
</evidence>
<proteinExistence type="inferred from homology"/>
<dbReference type="Proteomes" id="UP000199206">
    <property type="component" value="Unassembled WGS sequence"/>
</dbReference>
<sequence>MTAPRAWFGQPRGLTILFLTNMWEQFSYYGMRALLVYYMTKQLLMAQGTASLVYGTYTACAYFTPIVGGVIADRLLGKRRAIIIGGSIMAAGHFMMTFEPLFYPALATIALGNGLFLPSLPSQIDDLYEPGDPRVGWAYNVYYVGVNIGGFLAPLVCGTLGELYGWHWGFGAAGIGMVAGLCIYLWGQRYLPPQARYPVVERTGPRPAVRFPRETLVLLAAIGLSVTVFRAAYEQVGNTVALWADTGVDRRLGAGAIPMTWFQALNPLLVMVMTPPLLAMWRRRAERGSVERPARKMALGATIAAGAYLLLALLAWFGGQAHWLWLALFFALLTLGELYILPTGLGLFARLAPEGLGATTVAAWYLATFAGSLSAGLVGTLWSRIGHAPYFLLLAGLAGSAGLMLRALDPRERRVAGGTDR</sequence>
<dbReference type="GO" id="GO:1904680">
    <property type="term" value="F:peptide transmembrane transporter activity"/>
    <property type="evidence" value="ECO:0007669"/>
    <property type="project" value="InterPro"/>
</dbReference>
<feature type="transmembrane region" description="Helical" evidence="9">
    <location>
        <begin position="216"/>
        <end position="233"/>
    </location>
</feature>
<dbReference type="InterPro" id="IPR005279">
    <property type="entry name" value="Dipep/tripep_permease"/>
</dbReference>
<evidence type="ECO:0000256" key="1">
    <source>
        <dbReference type="ARBA" id="ARBA00004651"/>
    </source>
</evidence>
<dbReference type="PANTHER" id="PTHR23517">
    <property type="entry name" value="RESISTANCE PROTEIN MDTM, PUTATIVE-RELATED-RELATED"/>
    <property type="match status" value="1"/>
</dbReference>
<feature type="transmembrane region" description="Helical" evidence="9">
    <location>
        <begin position="12"/>
        <end position="31"/>
    </location>
</feature>
<dbReference type="AlphaFoldDB" id="A0A1H8ALH2"/>
<keyword evidence="11" id="KW-1185">Reference proteome</keyword>
<gene>
    <name evidence="10" type="ORF">SAMN05192583_0968</name>
</gene>
<dbReference type="InterPro" id="IPR036259">
    <property type="entry name" value="MFS_trans_sf"/>
</dbReference>
<organism evidence="10 11">
    <name type="scientific">Sphingomonas gellani</name>
    <dbReference type="NCBI Taxonomy" id="1166340"/>
    <lineage>
        <taxon>Bacteria</taxon>
        <taxon>Pseudomonadati</taxon>
        <taxon>Pseudomonadota</taxon>
        <taxon>Alphaproteobacteria</taxon>
        <taxon>Sphingomonadales</taxon>
        <taxon>Sphingomonadaceae</taxon>
        <taxon>Sphingomonas</taxon>
    </lineage>
</organism>
<evidence type="ECO:0000313" key="10">
    <source>
        <dbReference type="EMBL" id="SEM71622.1"/>
    </source>
</evidence>
<dbReference type="GO" id="GO:0005886">
    <property type="term" value="C:plasma membrane"/>
    <property type="evidence" value="ECO:0007669"/>
    <property type="project" value="UniProtKB-SubCell"/>
</dbReference>
<feature type="transmembrane region" description="Helical" evidence="9">
    <location>
        <begin position="51"/>
        <end position="72"/>
    </location>
</feature>
<keyword evidence="2 8" id="KW-0813">Transport</keyword>